<evidence type="ECO:0000313" key="2">
    <source>
        <dbReference type="Proteomes" id="UP000823046"/>
    </source>
</evidence>
<name>A0ABQ7JEW3_9APIC</name>
<keyword evidence="2" id="KW-1185">Reference proteome</keyword>
<sequence length="83" mass="9233">MQVCQFLMQRESTPDRQRWETGSILTLITDLPVASEISDSKTGSFGHINVVLPRPSRVRQPDKEIASLNSGMDPMELPFGSTT</sequence>
<evidence type="ECO:0000313" key="1">
    <source>
        <dbReference type="EMBL" id="KAF8822546.1"/>
    </source>
</evidence>
<accession>A0ABQ7JEW3</accession>
<dbReference type="Proteomes" id="UP000823046">
    <property type="component" value="Unassembled WGS sequence"/>
</dbReference>
<reference evidence="1 2" key="1">
    <citation type="journal article" date="2020" name="bioRxiv">
        <title>Metabolic contributions of an alphaproteobacterial endosymbiont in the apicomplexan Cardiosporidium cionae.</title>
        <authorList>
            <person name="Hunter E.S."/>
            <person name="Paight C.J."/>
            <person name="Lane C.E."/>
        </authorList>
    </citation>
    <scope>NUCLEOTIDE SEQUENCE [LARGE SCALE GENOMIC DNA]</scope>
    <source>
        <strain evidence="1">ESH_2018</strain>
    </source>
</reference>
<dbReference type="EMBL" id="JADAQX010000043">
    <property type="protein sequence ID" value="KAF8822546.1"/>
    <property type="molecule type" value="Genomic_DNA"/>
</dbReference>
<gene>
    <name evidence="1" type="ORF">IE077_003505</name>
</gene>
<feature type="non-terminal residue" evidence="1">
    <location>
        <position position="83"/>
    </location>
</feature>
<organism evidence="1 2">
    <name type="scientific">Cardiosporidium cionae</name>
    <dbReference type="NCBI Taxonomy" id="476202"/>
    <lineage>
        <taxon>Eukaryota</taxon>
        <taxon>Sar</taxon>
        <taxon>Alveolata</taxon>
        <taxon>Apicomplexa</taxon>
        <taxon>Aconoidasida</taxon>
        <taxon>Nephromycida</taxon>
        <taxon>Cardiosporidium</taxon>
    </lineage>
</organism>
<proteinExistence type="predicted"/>
<comment type="caution">
    <text evidence="1">The sequence shown here is derived from an EMBL/GenBank/DDBJ whole genome shotgun (WGS) entry which is preliminary data.</text>
</comment>
<protein>
    <submittedName>
        <fullName evidence="1">Uncharacterized protein</fullName>
    </submittedName>
</protein>